<proteinExistence type="predicted"/>
<dbReference type="Proteomes" id="UP000472273">
    <property type="component" value="Unplaced"/>
</dbReference>
<accession>A0A670XWC1</accession>
<evidence type="ECO:0000313" key="2">
    <source>
        <dbReference type="Ensembl" id="ENSPTXP00000004164.1"/>
    </source>
</evidence>
<sequence length="455" mass="50891">MECRKSLEYASADNIQNNVFPFERLDSSISHNVGNFHEESEQLLNSFNIPPKESATLGLIISEKQFFTSVFKDELEEMTCSFQDGFENSVSQKEVDSLVQYNQENKNLTSTCVENECKTNIEKCNEVGGCQTETTESPPCGTSHVFSIEDNTVVFSEIGETLSGNSDKFVWENTHCMKDYGSECNVNSYMSGYSARHLNTLAADDLYFKESKFLNSEVSDLPVSSRMKKDRQWPDLQTHSLSAPLIAMSVAECASETSDVEVESVHPASKSLQELNMSIEPPSPTEDDLCNTKILCLKAVAYSTDNLTDIEANKYSSSITPLHDYINKNKEPRYQLEATNELDKDNNDSMHFNSSDINPYIHPWQQDECCKMGWKQYVFGSASDVSSNPPPLSLDNQTVIRCSSVDNGLNSQNSPFHSHLKYYYMPQSTLGIHSSSSSEVPKTPLTISSTPAFNS</sequence>
<dbReference type="PANTHER" id="PTHR47117:SF1">
    <property type="entry name" value="STAR-RELATED LIPID TRANSFER PROTEIN 9"/>
    <property type="match status" value="1"/>
</dbReference>
<dbReference type="AlphaFoldDB" id="A0A670XWC1"/>
<feature type="region of interest" description="Disordered" evidence="1">
    <location>
        <begin position="433"/>
        <end position="455"/>
    </location>
</feature>
<organism evidence="2 3">
    <name type="scientific">Pseudonaja textilis</name>
    <name type="common">Eastern brown snake</name>
    <dbReference type="NCBI Taxonomy" id="8673"/>
    <lineage>
        <taxon>Eukaryota</taxon>
        <taxon>Metazoa</taxon>
        <taxon>Chordata</taxon>
        <taxon>Craniata</taxon>
        <taxon>Vertebrata</taxon>
        <taxon>Euteleostomi</taxon>
        <taxon>Lepidosauria</taxon>
        <taxon>Squamata</taxon>
        <taxon>Bifurcata</taxon>
        <taxon>Unidentata</taxon>
        <taxon>Episquamata</taxon>
        <taxon>Toxicofera</taxon>
        <taxon>Serpentes</taxon>
        <taxon>Colubroidea</taxon>
        <taxon>Elapidae</taxon>
        <taxon>Hydrophiinae</taxon>
        <taxon>Pseudonaja</taxon>
    </lineage>
</organism>
<evidence type="ECO:0000313" key="3">
    <source>
        <dbReference type="Proteomes" id="UP000472273"/>
    </source>
</evidence>
<gene>
    <name evidence="2" type="primary">STARD9</name>
</gene>
<dbReference type="Ensembl" id="ENSPTXT00000004285.1">
    <property type="protein sequence ID" value="ENSPTXP00000004164.1"/>
    <property type="gene ID" value="ENSPTXG00000003049.1"/>
</dbReference>
<dbReference type="PANTHER" id="PTHR47117">
    <property type="entry name" value="STAR-RELATED LIPID TRANSFER PROTEIN 9"/>
    <property type="match status" value="1"/>
</dbReference>
<name>A0A670XWC1_PSETE</name>
<reference evidence="2" key="1">
    <citation type="submission" date="2025-08" db="UniProtKB">
        <authorList>
            <consortium name="Ensembl"/>
        </authorList>
    </citation>
    <scope>IDENTIFICATION</scope>
</reference>
<evidence type="ECO:0000256" key="1">
    <source>
        <dbReference type="SAM" id="MobiDB-lite"/>
    </source>
</evidence>
<dbReference type="GeneTree" id="ENSGT00940000163117"/>
<reference evidence="2" key="2">
    <citation type="submission" date="2025-09" db="UniProtKB">
        <authorList>
            <consortium name="Ensembl"/>
        </authorList>
    </citation>
    <scope>IDENTIFICATION</scope>
</reference>
<keyword evidence="3" id="KW-1185">Reference proteome</keyword>
<protein>
    <submittedName>
        <fullName evidence="2">Uncharacterized protein</fullName>
    </submittedName>
</protein>